<reference evidence="3" key="1">
    <citation type="submission" date="2021-02" db="EMBL/GenBank/DDBJ databases">
        <title>Fulvivirga sp. S481 isolated from sea water.</title>
        <authorList>
            <person name="Bae S.S."/>
            <person name="Baek K."/>
        </authorList>
    </citation>
    <scope>NUCLEOTIDE SEQUENCE</scope>
    <source>
        <strain evidence="3">S481</strain>
    </source>
</reference>
<dbReference type="Proteomes" id="UP000662783">
    <property type="component" value="Chromosome"/>
</dbReference>
<dbReference type="Pfam" id="PF11127">
    <property type="entry name" value="YgaP-like_TM"/>
    <property type="match status" value="1"/>
</dbReference>
<gene>
    <name evidence="3" type="ORF">JR347_09665</name>
</gene>
<keyword evidence="1" id="KW-1133">Transmembrane helix</keyword>
<dbReference type="EMBL" id="CP070608">
    <property type="protein sequence ID" value="QSE95887.1"/>
    <property type="molecule type" value="Genomic_DNA"/>
</dbReference>
<sequence>MKPNMGKADRIIRIIIALLIGYLYYTGVLSGTVAIILGILAVIFVATSFISFCPLYLPFGLSTRKKG</sequence>
<dbReference type="AlphaFoldDB" id="A0A974WF29"/>
<keyword evidence="1" id="KW-0472">Membrane</keyword>
<protein>
    <submittedName>
        <fullName evidence="3">DUF2892 domain-containing protein</fullName>
    </submittedName>
</protein>
<dbReference type="RefSeq" id="WP_205720400.1">
    <property type="nucleotide sequence ID" value="NZ_CP070608.1"/>
</dbReference>
<feature type="transmembrane region" description="Helical" evidence="1">
    <location>
        <begin position="35"/>
        <end position="57"/>
    </location>
</feature>
<organism evidence="3 4">
    <name type="scientific">Fulvivirga lutea</name>
    <dbReference type="NCBI Taxonomy" id="2810512"/>
    <lineage>
        <taxon>Bacteria</taxon>
        <taxon>Pseudomonadati</taxon>
        <taxon>Bacteroidota</taxon>
        <taxon>Cytophagia</taxon>
        <taxon>Cytophagales</taxon>
        <taxon>Fulvivirgaceae</taxon>
        <taxon>Fulvivirga</taxon>
    </lineage>
</organism>
<evidence type="ECO:0000313" key="4">
    <source>
        <dbReference type="Proteomes" id="UP000662783"/>
    </source>
</evidence>
<name>A0A974WF29_9BACT</name>
<proteinExistence type="predicted"/>
<evidence type="ECO:0000256" key="1">
    <source>
        <dbReference type="SAM" id="Phobius"/>
    </source>
</evidence>
<keyword evidence="1" id="KW-0812">Transmembrane</keyword>
<evidence type="ECO:0000259" key="2">
    <source>
        <dbReference type="Pfam" id="PF11127"/>
    </source>
</evidence>
<evidence type="ECO:0000313" key="3">
    <source>
        <dbReference type="EMBL" id="QSE95887.1"/>
    </source>
</evidence>
<dbReference type="InterPro" id="IPR021309">
    <property type="entry name" value="YgaP-like_TM"/>
</dbReference>
<accession>A0A974WF29</accession>
<feature type="domain" description="Inner membrane protein YgaP-like transmembrane" evidence="2">
    <location>
        <begin position="1"/>
        <end position="66"/>
    </location>
</feature>
<dbReference type="KEGG" id="fuv:JR347_09665"/>
<feature type="transmembrane region" description="Helical" evidence="1">
    <location>
        <begin position="12"/>
        <end position="29"/>
    </location>
</feature>
<keyword evidence="4" id="KW-1185">Reference proteome</keyword>